<dbReference type="EMBL" id="CM035418">
    <property type="protein sequence ID" value="KAH7420379.1"/>
    <property type="molecule type" value="Genomic_DNA"/>
</dbReference>
<organism evidence="3 4">
    <name type="scientific">Ceratopteris richardii</name>
    <name type="common">Triangle waterfern</name>
    <dbReference type="NCBI Taxonomy" id="49495"/>
    <lineage>
        <taxon>Eukaryota</taxon>
        <taxon>Viridiplantae</taxon>
        <taxon>Streptophyta</taxon>
        <taxon>Embryophyta</taxon>
        <taxon>Tracheophyta</taxon>
        <taxon>Polypodiopsida</taxon>
        <taxon>Polypodiidae</taxon>
        <taxon>Polypodiales</taxon>
        <taxon>Pteridineae</taxon>
        <taxon>Pteridaceae</taxon>
        <taxon>Parkerioideae</taxon>
        <taxon>Ceratopteris</taxon>
    </lineage>
</organism>
<evidence type="ECO:0000256" key="1">
    <source>
        <dbReference type="SAM" id="MobiDB-lite"/>
    </source>
</evidence>
<evidence type="ECO:0000259" key="2">
    <source>
        <dbReference type="PROSITE" id="PS50013"/>
    </source>
</evidence>
<keyword evidence="4" id="KW-1185">Reference proteome</keyword>
<evidence type="ECO:0000313" key="4">
    <source>
        <dbReference type="Proteomes" id="UP000825935"/>
    </source>
</evidence>
<feature type="compositionally biased region" description="Basic residues" evidence="1">
    <location>
        <begin position="119"/>
        <end position="130"/>
    </location>
</feature>
<accession>A0A8T2TI89</accession>
<dbReference type="CDD" id="cd00024">
    <property type="entry name" value="CD_CSD"/>
    <property type="match status" value="1"/>
</dbReference>
<dbReference type="InterPro" id="IPR056924">
    <property type="entry name" value="SH3_Tf2-1"/>
</dbReference>
<dbReference type="Proteomes" id="UP000825935">
    <property type="component" value="Chromosome 13"/>
</dbReference>
<dbReference type="PROSITE" id="PS50013">
    <property type="entry name" value="CHROMO_2"/>
    <property type="match status" value="1"/>
</dbReference>
<dbReference type="AlphaFoldDB" id="A0A8T2TI89"/>
<evidence type="ECO:0000313" key="3">
    <source>
        <dbReference type="EMBL" id="KAH7420379.1"/>
    </source>
</evidence>
<dbReference type="OrthoDB" id="2020640at2759"/>
<reference evidence="3" key="1">
    <citation type="submission" date="2021-08" db="EMBL/GenBank/DDBJ databases">
        <title>WGS assembly of Ceratopteris richardii.</title>
        <authorList>
            <person name="Marchant D.B."/>
            <person name="Chen G."/>
            <person name="Jenkins J."/>
            <person name="Shu S."/>
            <person name="Leebens-Mack J."/>
            <person name="Grimwood J."/>
            <person name="Schmutz J."/>
            <person name="Soltis P."/>
            <person name="Soltis D."/>
            <person name="Chen Z.-H."/>
        </authorList>
    </citation>
    <scope>NUCLEOTIDE SEQUENCE</scope>
    <source>
        <strain evidence="3">Whitten #5841</strain>
        <tissue evidence="3">Leaf</tissue>
    </source>
</reference>
<dbReference type="Gene3D" id="2.40.50.40">
    <property type="match status" value="1"/>
</dbReference>
<gene>
    <name evidence="3" type="ORF">KP509_13G005100</name>
</gene>
<sequence length="130" mass="15498">MHISINSSYHIGDKVWLLINNLQTLRPRAKLDHKRFGSFTILVEINLVTFKLQLPSTMRIHRVFHVSILEFLVHWKGYDIGDHTWELVENLQRAPIKVREFHKKNPMKPRPENMTTPRGTRRLRGRWCHG</sequence>
<dbReference type="SMART" id="SM00298">
    <property type="entry name" value="CHROMO"/>
    <property type="match status" value="1"/>
</dbReference>
<dbReference type="InterPro" id="IPR000953">
    <property type="entry name" value="Chromo/chromo_shadow_dom"/>
</dbReference>
<feature type="region of interest" description="Disordered" evidence="1">
    <location>
        <begin position="104"/>
        <end position="130"/>
    </location>
</feature>
<comment type="caution">
    <text evidence="3">The sequence shown here is derived from an EMBL/GenBank/DDBJ whole genome shotgun (WGS) entry which is preliminary data.</text>
</comment>
<dbReference type="Pfam" id="PF24626">
    <property type="entry name" value="SH3_Tf2-1"/>
    <property type="match status" value="1"/>
</dbReference>
<proteinExistence type="predicted"/>
<feature type="domain" description="Chromo" evidence="2">
    <location>
        <begin position="41"/>
        <end position="113"/>
    </location>
</feature>
<name>A0A8T2TI89_CERRI</name>
<protein>
    <recommendedName>
        <fullName evidence="2">Chromo domain-containing protein</fullName>
    </recommendedName>
</protein>
<dbReference type="SUPFAM" id="SSF54160">
    <property type="entry name" value="Chromo domain-like"/>
    <property type="match status" value="1"/>
</dbReference>
<dbReference type="InterPro" id="IPR016197">
    <property type="entry name" value="Chromo-like_dom_sf"/>
</dbReference>